<dbReference type="EMBL" id="JAVRHY010000005">
    <property type="protein sequence ID" value="MDT0618381.1"/>
    <property type="molecule type" value="Genomic_DNA"/>
</dbReference>
<accession>A0ABU3B7E8</accession>
<evidence type="ECO:0000313" key="1">
    <source>
        <dbReference type="EMBL" id="MDT0618381.1"/>
    </source>
</evidence>
<name>A0ABU3B7E8_9GAMM</name>
<sequence length="97" mass="10739">MSFQFIGNKLVSVPITLSIRPLRLAETYDHLGKRPRQHGPVLGILEDMTMAAGDPNRHDYAAAQTGNWEHARLDLMARTAGTIDRYGYIMAATAQAD</sequence>
<organism evidence="1 2">
    <name type="scientific">Spectribacter acetivorans</name>
    <dbReference type="NCBI Taxonomy" id="3075603"/>
    <lineage>
        <taxon>Bacteria</taxon>
        <taxon>Pseudomonadati</taxon>
        <taxon>Pseudomonadota</taxon>
        <taxon>Gammaproteobacteria</taxon>
        <taxon>Salinisphaerales</taxon>
        <taxon>Salinisphaeraceae</taxon>
        <taxon>Spectribacter</taxon>
    </lineage>
</organism>
<dbReference type="Proteomes" id="UP001259982">
    <property type="component" value="Unassembled WGS sequence"/>
</dbReference>
<gene>
    <name evidence="1" type="ORF">RM531_07825</name>
</gene>
<reference evidence="1 2" key="1">
    <citation type="submission" date="2023-09" db="EMBL/GenBank/DDBJ databases">
        <authorList>
            <person name="Rey-Velasco X."/>
        </authorList>
    </citation>
    <scope>NUCLEOTIDE SEQUENCE [LARGE SCALE GENOMIC DNA]</scope>
    <source>
        <strain evidence="1 2">P385</strain>
    </source>
</reference>
<protein>
    <submittedName>
        <fullName evidence="1">Uncharacterized protein</fullName>
    </submittedName>
</protein>
<proteinExistence type="predicted"/>
<keyword evidence="2" id="KW-1185">Reference proteome</keyword>
<comment type="caution">
    <text evidence="1">The sequence shown here is derived from an EMBL/GenBank/DDBJ whole genome shotgun (WGS) entry which is preliminary data.</text>
</comment>
<dbReference type="RefSeq" id="WP_311653652.1">
    <property type="nucleotide sequence ID" value="NZ_JAVRHY010000005.1"/>
</dbReference>
<evidence type="ECO:0000313" key="2">
    <source>
        <dbReference type="Proteomes" id="UP001259982"/>
    </source>
</evidence>